<dbReference type="AlphaFoldDB" id="A0A8B9JY75"/>
<dbReference type="RefSeq" id="XP_007255732.2">
    <property type="nucleotide sequence ID" value="XM_007255670.4"/>
</dbReference>
<reference evidence="3" key="2">
    <citation type="submission" date="2025-05" db="UniProtKB">
        <authorList>
            <consortium name="Ensembl"/>
        </authorList>
    </citation>
    <scope>IDENTIFICATION</scope>
</reference>
<feature type="region of interest" description="Disordered" evidence="1">
    <location>
        <begin position="172"/>
        <end position="227"/>
    </location>
</feature>
<dbReference type="PANTHER" id="PTHR21356">
    <property type="entry name" value="ARMADILLO REPEAT CONTAINING 2"/>
    <property type="match status" value="1"/>
</dbReference>
<organism evidence="3 4">
    <name type="scientific">Astyanax mexicanus</name>
    <name type="common">Blind cave fish</name>
    <name type="synonym">Astyanax fasciatus mexicanus</name>
    <dbReference type="NCBI Taxonomy" id="7994"/>
    <lineage>
        <taxon>Eukaryota</taxon>
        <taxon>Metazoa</taxon>
        <taxon>Chordata</taxon>
        <taxon>Craniata</taxon>
        <taxon>Vertebrata</taxon>
        <taxon>Euteleostomi</taxon>
        <taxon>Actinopterygii</taxon>
        <taxon>Neopterygii</taxon>
        <taxon>Teleostei</taxon>
        <taxon>Ostariophysi</taxon>
        <taxon>Characiformes</taxon>
        <taxon>Characoidei</taxon>
        <taxon>Acestrorhamphidae</taxon>
        <taxon>Acestrorhamphinae</taxon>
        <taxon>Astyanax</taxon>
    </lineage>
</organism>
<dbReference type="OrthoDB" id="247006at2759"/>
<evidence type="ECO:0000313" key="3">
    <source>
        <dbReference type="Ensembl" id="ENSAMXP00005028528.1"/>
    </source>
</evidence>
<dbReference type="KEGG" id="amex:103047623"/>
<dbReference type="Proteomes" id="UP000752171">
    <property type="component" value="Unassembled WGS sequence"/>
</dbReference>
<dbReference type="EMBL" id="JAICCE010000001">
    <property type="protein sequence ID" value="KAG9282497.1"/>
    <property type="molecule type" value="Genomic_DNA"/>
</dbReference>
<dbReference type="Gene3D" id="1.25.10.10">
    <property type="entry name" value="Leucine-rich Repeat Variant"/>
    <property type="match status" value="2"/>
</dbReference>
<dbReference type="InterPro" id="IPR038905">
    <property type="entry name" value="ARMC2"/>
</dbReference>
<dbReference type="GeneID" id="103047623"/>
<dbReference type="InterPro" id="IPR016024">
    <property type="entry name" value="ARM-type_fold"/>
</dbReference>
<evidence type="ECO:0000313" key="5">
    <source>
        <dbReference type="Proteomes" id="UP000752171"/>
    </source>
</evidence>
<feature type="compositionally biased region" description="Basic and acidic residues" evidence="1">
    <location>
        <begin position="208"/>
        <end position="227"/>
    </location>
</feature>
<accession>A0A8B9JY75</accession>
<evidence type="ECO:0000313" key="4">
    <source>
        <dbReference type="Proteomes" id="UP000694621"/>
    </source>
</evidence>
<dbReference type="SUPFAM" id="SSF48371">
    <property type="entry name" value="ARM repeat"/>
    <property type="match status" value="1"/>
</dbReference>
<dbReference type="Proteomes" id="UP000694621">
    <property type="component" value="Unplaced"/>
</dbReference>
<feature type="compositionally biased region" description="Basic and acidic residues" evidence="1">
    <location>
        <begin position="91"/>
        <end position="104"/>
    </location>
</feature>
<feature type="compositionally biased region" description="Polar residues" evidence="1">
    <location>
        <begin position="195"/>
        <end position="206"/>
    </location>
</feature>
<name>A0A8B9JY75_ASTMX</name>
<proteinExistence type="predicted"/>
<feature type="compositionally biased region" description="Basic and acidic residues" evidence="1">
    <location>
        <begin position="150"/>
        <end position="160"/>
    </location>
</feature>
<reference evidence="2 5" key="1">
    <citation type="submission" date="2021-07" db="EMBL/GenBank/DDBJ databases">
        <authorList>
            <person name="Imarazene B."/>
            <person name="Zahm M."/>
            <person name="Klopp C."/>
            <person name="Cabau C."/>
            <person name="Beille S."/>
            <person name="Jouanno E."/>
            <person name="Castinel A."/>
            <person name="Lluch J."/>
            <person name="Gil L."/>
            <person name="Kuchtly C."/>
            <person name="Lopez Roques C."/>
            <person name="Donnadieu C."/>
            <person name="Parrinello H."/>
            <person name="Journot L."/>
            <person name="Du K."/>
            <person name="Schartl M."/>
            <person name="Retaux S."/>
            <person name="Guiguen Y."/>
        </authorList>
    </citation>
    <scope>NUCLEOTIDE SEQUENCE [LARGE SCALE GENOMIC DNA]</scope>
    <source>
        <strain evidence="2">Pach_M1</strain>
        <tissue evidence="2">Testis</tissue>
    </source>
</reference>
<dbReference type="GO" id="GO:0007288">
    <property type="term" value="P:sperm axoneme assembly"/>
    <property type="evidence" value="ECO:0007669"/>
    <property type="project" value="TreeGrafter"/>
</dbReference>
<dbReference type="InterPro" id="IPR011989">
    <property type="entry name" value="ARM-like"/>
</dbReference>
<dbReference type="CTD" id="84071"/>
<protein>
    <submittedName>
        <fullName evidence="2">Armadillo repeat-containing protein 2</fullName>
    </submittedName>
</protein>
<dbReference type="PANTHER" id="PTHR21356:SF1">
    <property type="entry name" value="ARMADILLO REPEAT-CONTAINING PROTEIN 2"/>
    <property type="match status" value="1"/>
</dbReference>
<feature type="compositionally biased region" description="Basic and acidic residues" evidence="1">
    <location>
        <begin position="1"/>
        <end position="10"/>
    </location>
</feature>
<dbReference type="Ensembl" id="ENSAMXT00005031322.1">
    <property type="protein sequence ID" value="ENSAMXP00005028528.1"/>
    <property type="gene ID" value="ENSAMXG00005014230.1"/>
</dbReference>
<sequence>MASVERDKQDPFYLSHGAKRPTSAEIVTEARRSLRILGTQRPFTPRDEQRQLFGDASARTRDRRPPSSFSLHARNFEASDSRPSSGTRLSPLEHKPKLPLSKDEDYNESGTAVPKPPIAPLDRKGLAGARTRQLRPRSLTRLPPMTQQSKELHTEDCHEQPKLSLETVQRTNTNNLQHCNARRDRTEAPPELSTKHSGMQQPSRATPQKKETDTEADSGHGDMTGRDATDESVFWNFEVLPVLQEFEAVMPGGSVSEETIEQLCDACTALHCVLAERGKLGRRLKKRSTLLRALFRLIDLGSDQLNLALGKLILALNVSGNNLLNICKLIFKISRSSSNDVLFQKNSIIDSLLLLLQCEDLYSNGEAVLYTVGSLKLLSGNCALSRLLLAKDFISVLLQLAQKLLRLTDPDALPDHNPTVAGRDQNPIAGHILVQLTAALRNMADLSESRPMFTSNDVFSTLCKIMDLYQDDQDVCLNVARILSKLSSYAGCCYELSETLCCYRLFLDLLSKHSRKQNLVVRLLFTLGNLAARSSEARERVYEEEGAADILIGLFQHYHRAAFLASKNPQHEEEDVLVKLIRVLANLSIHPTVGRALAANALCVQLLLEVMEVRSVEESTELVVNVSATINNLSYYQEEGTVVRAQHTHISKLLLRLLLSSNMDVVLEATRVFGNLSQIKYVRHFIIENKVHQFIVTLLDSKNPDVCFSACGVLMNLSVDPEYRTILRKEGAIQKLMDCLRDFGPKDWQLAGLVCQTLWNCIEDGETQNMQELLEILSLYSDQTFLQWPSCDDVKEYQNSCWEQDFLPVAQKLKKRIQSNMNLMEPISEPS</sequence>
<dbReference type="InterPro" id="IPR000225">
    <property type="entry name" value="Armadillo"/>
</dbReference>
<evidence type="ECO:0000313" key="2">
    <source>
        <dbReference type="EMBL" id="KAG9282497.1"/>
    </source>
</evidence>
<gene>
    <name evidence="2" type="primary">ARMC2</name>
    <name evidence="2" type="ORF">AMEX_G1165</name>
</gene>
<feature type="region of interest" description="Disordered" evidence="1">
    <location>
        <begin position="1"/>
        <end position="160"/>
    </location>
</feature>
<evidence type="ECO:0000256" key="1">
    <source>
        <dbReference type="SAM" id="MobiDB-lite"/>
    </source>
</evidence>
<dbReference type="SMART" id="SM00185">
    <property type="entry name" value="ARM"/>
    <property type="match status" value="5"/>
</dbReference>